<dbReference type="EMBL" id="CP046452">
    <property type="protein sequence ID" value="QGU02421.1"/>
    <property type="molecule type" value="Genomic_DNA"/>
</dbReference>
<dbReference type="GO" id="GO:0042626">
    <property type="term" value="F:ATPase-coupled transmembrane transporter activity"/>
    <property type="evidence" value="ECO:0007669"/>
    <property type="project" value="TreeGrafter"/>
</dbReference>
<reference evidence="7" key="1">
    <citation type="submission" date="2019-11" db="EMBL/GenBank/DDBJ databases">
        <title>Complete genome sequence of Corynebacterium kalinowskii 1959, a novel Corynebacterium species isolated from soil of a small paddock in Vilsendorf, Germany.</title>
        <authorList>
            <person name="Schaffert L."/>
            <person name="Ruwe M."/>
            <person name="Milse J."/>
            <person name="Hanuschka K."/>
            <person name="Ortseifen V."/>
            <person name="Droste J."/>
            <person name="Brandt D."/>
            <person name="Schlueter L."/>
            <person name="Kutter Y."/>
            <person name="Vinke S."/>
            <person name="Viehoefer P."/>
            <person name="Jacob L."/>
            <person name="Luebke N.-C."/>
            <person name="Schulte-Berndt E."/>
            <person name="Hain C."/>
            <person name="Linder M."/>
            <person name="Schmidt P."/>
            <person name="Wollenschlaeger L."/>
            <person name="Luttermann T."/>
            <person name="Thieme E."/>
            <person name="Hassa J."/>
            <person name="Haak M."/>
            <person name="Wittchen M."/>
            <person name="Mentz A."/>
            <person name="Persicke M."/>
            <person name="Busche T."/>
            <person name="Ruckert C."/>
        </authorList>
    </citation>
    <scope>NUCLEOTIDE SEQUENCE [LARGE SCALE GENOMIC DNA]</scope>
    <source>
        <strain evidence="7">1959</strain>
    </source>
</reference>
<dbReference type="Pfam" id="PF00005">
    <property type="entry name" value="ABC_tran"/>
    <property type="match status" value="2"/>
</dbReference>
<gene>
    <name evidence="6" type="primary">ykoD</name>
    <name evidence="6" type="ORF">CKALI_07795</name>
</gene>
<dbReference type="GO" id="GO:0005524">
    <property type="term" value="F:ATP binding"/>
    <property type="evidence" value="ECO:0007669"/>
    <property type="project" value="UniProtKB-KW"/>
</dbReference>
<dbReference type="InterPro" id="IPR050095">
    <property type="entry name" value="ECF_ABC_transporter_ATP-bd"/>
</dbReference>
<dbReference type="CDD" id="cd03225">
    <property type="entry name" value="ABC_cobalt_CbiO_domain1"/>
    <property type="match status" value="2"/>
</dbReference>
<dbReference type="InterPro" id="IPR003439">
    <property type="entry name" value="ABC_transporter-like_ATP-bd"/>
</dbReference>
<sequence length="493" mass="52795">MTGAIVEARGFGWGHASRVKPALHDITFRIEAGEKILLLGESGAGKSTLLSGIAGVLGGEDEGDFQGTLTVDGKDVRDLATFRGLVGMVLQDPDSQVIASKVGDDVAFGCENLGLSREEIWRRVPEALDMVGLDLPLDHPTERLSGGQKQRLALAGIIAMGARVIVLDEPTANLDPVGVQEVTAAIDQVVTRTGATLIVVEHRVDTWVDLVDRGLVLSSSGELLHDAPISDLLIRHGAALAQRGIWIPEAMLPEDMRITPEKRTHSLTDPALLTKELVSGWSTPIGSPRNVQLPQGAGTVITGQNGAGKTTLALTMAGLLKPLSGQVIVPRHPGHPHAWKSADLARRIGFVFQDPEHQFLSSTVVDEMLMAPRVFAAGGRRRWPWSTLPEAGDVDKQRAMELLERLGLAHLAAANPFTLSGGQKRRLSVATALSTTPDVLILDEPTFGQDRRTFLDLTQLLRELCTQGTAVAAITHDELFGALLGDHSIEVLP</sequence>
<dbReference type="InterPro" id="IPR017871">
    <property type="entry name" value="ABC_transporter-like_CS"/>
</dbReference>
<evidence type="ECO:0000313" key="7">
    <source>
        <dbReference type="Proteomes" id="UP000427071"/>
    </source>
</evidence>
<organism evidence="6 7">
    <name type="scientific">Corynebacterium kalinowskii</name>
    <dbReference type="NCBI Taxonomy" id="2675216"/>
    <lineage>
        <taxon>Bacteria</taxon>
        <taxon>Bacillati</taxon>
        <taxon>Actinomycetota</taxon>
        <taxon>Actinomycetes</taxon>
        <taxon>Mycobacteriales</taxon>
        <taxon>Corynebacteriaceae</taxon>
        <taxon>Corynebacterium</taxon>
    </lineage>
</organism>
<evidence type="ECO:0000256" key="2">
    <source>
        <dbReference type="ARBA" id="ARBA00022448"/>
    </source>
</evidence>
<dbReference type="InterPro" id="IPR015856">
    <property type="entry name" value="ABC_transpr_CbiO/EcfA_su"/>
</dbReference>
<keyword evidence="4 6" id="KW-0067">ATP-binding</keyword>
<keyword evidence="3" id="KW-0547">Nucleotide-binding</keyword>
<evidence type="ECO:0000256" key="4">
    <source>
        <dbReference type="ARBA" id="ARBA00022840"/>
    </source>
</evidence>
<dbReference type="GO" id="GO:0016887">
    <property type="term" value="F:ATP hydrolysis activity"/>
    <property type="evidence" value="ECO:0007669"/>
    <property type="project" value="InterPro"/>
</dbReference>
<comment type="similarity">
    <text evidence="1">Belongs to the ABC transporter superfamily.</text>
</comment>
<dbReference type="Gene3D" id="3.40.50.300">
    <property type="entry name" value="P-loop containing nucleotide triphosphate hydrolases"/>
    <property type="match status" value="2"/>
</dbReference>
<keyword evidence="7" id="KW-1185">Reference proteome</keyword>
<dbReference type="PROSITE" id="PS00675">
    <property type="entry name" value="SIGMA54_INTERACT_1"/>
    <property type="match status" value="1"/>
</dbReference>
<dbReference type="EC" id="3.6.3.-" evidence="6"/>
<name>A0A6B8VRD0_9CORY</name>
<dbReference type="PROSITE" id="PS00211">
    <property type="entry name" value="ABC_TRANSPORTER_1"/>
    <property type="match status" value="2"/>
</dbReference>
<dbReference type="RefSeq" id="WP_156192740.1">
    <property type="nucleotide sequence ID" value="NZ_CP046452.1"/>
</dbReference>
<dbReference type="InterPro" id="IPR025662">
    <property type="entry name" value="Sigma_54_int_dom_ATP-bd_1"/>
</dbReference>
<evidence type="ECO:0000256" key="1">
    <source>
        <dbReference type="ARBA" id="ARBA00005417"/>
    </source>
</evidence>
<keyword evidence="6" id="KW-0378">Hydrolase</keyword>
<evidence type="ECO:0000256" key="3">
    <source>
        <dbReference type="ARBA" id="ARBA00022741"/>
    </source>
</evidence>
<dbReference type="PROSITE" id="PS50893">
    <property type="entry name" value="ABC_TRANSPORTER_2"/>
    <property type="match status" value="2"/>
</dbReference>
<accession>A0A6B8VRD0</accession>
<dbReference type="InterPro" id="IPR027417">
    <property type="entry name" value="P-loop_NTPase"/>
</dbReference>
<dbReference type="GO" id="GO:0043190">
    <property type="term" value="C:ATP-binding cassette (ABC) transporter complex"/>
    <property type="evidence" value="ECO:0007669"/>
    <property type="project" value="TreeGrafter"/>
</dbReference>
<evidence type="ECO:0000313" key="6">
    <source>
        <dbReference type="EMBL" id="QGU02421.1"/>
    </source>
</evidence>
<dbReference type="InterPro" id="IPR003593">
    <property type="entry name" value="AAA+_ATPase"/>
</dbReference>
<evidence type="ECO:0000259" key="5">
    <source>
        <dbReference type="PROSITE" id="PS50893"/>
    </source>
</evidence>
<dbReference type="Proteomes" id="UP000427071">
    <property type="component" value="Chromosome"/>
</dbReference>
<feature type="domain" description="ABC transporter" evidence="5">
    <location>
        <begin position="262"/>
        <end position="492"/>
    </location>
</feature>
<protein>
    <submittedName>
        <fullName evidence="6">HMP/thiamine import ATP-binding protein YkoD</fullName>
        <ecNumber evidence="6">3.6.3.-</ecNumber>
    </submittedName>
</protein>
<dbReference type="SUPFAM" id="SSF52540">
    <property type="entry name" value="P-loop containing nucleoside triphosphate hydrolases"/>
    <property type="match status" value="2"/>
</dbReference>
<dbReference type="SMART" id="SM00382">
    <property type="entry name" value="AAA"/>
    <property type="match status" value="2"/>
</dbReference>
<feature type="domain" description="ABC transporter" evidence="5">
    <location>
        <begin position="6"/>
        <end position="245"/>
    </location>
</feature>
<dbReference type="PANTHER" id="PTHR43553">
    <property type="entry name" value="HEAVY METAL TRANSPORTER"/>
    <property type="match status" value="1"/>
</dbReference>
<keyword evidence="2" id="KW-0813">Transport</keyword>
<dbReference type="KEGG" id="ckw:CKALI_07795"/>
<dbReference type="AlphaFoldDB" id="A0A6B8VRD0"/>
<proteinExistence type="inferred from homology"/>